<dbReference type="GO" id="GO:0045893">
    <property type="term" value="P:positive regulation of DNA-templated transcription"/>
    <property type="evidence" value="ECO:0007669"/>
    <property type="project" value="InterPro"/>
</dbReference>
<dbReference type="InterPro" id="IPR036650">
    <property type="entry name" value="CAT_RNA-bd_dom_sf"/>
</dbReference>
<feature type="domain" description="PRD" evidence="3">
    <location>
        <begin position="175"/>
        <end position="282"/>
    </location>
</feature>
<reference evidence="4 5" key="1">
    <citation type="submission" date="2014-06" db="EMBL/GenBank/DDBJ databases">
        <title>Draft genome sequence of Bacillus gaemokensis JCM 15801 (MCCC 1A00707).</title>
        <authorList>
            <person name="Lai Q."/>
            <person name="Liu Y."/>
            <person name="Shao Z."/>
        </authorList>
    </citation>
    <scope>NUCLEOTIDE SEQUENCE [LARGE SCALE GENOMIC DNA]</scope>
    <source>
        <strain evidence="4 5">JCM 15801</strain>
    </source>
</reference>
<dbReference type="SMART" id="SM01061">
    <property type="entry name" value="CAT_RBD"/>
    <property type="match status" value="1"/>
</dbReference>
<dbReference type="InterPro" id="IPR001550">
    <property type="entry name" value="Transcrpt_antitermin_CS"/>
</dbReference>
<gene>
    <name evidence="4" type="ORF">BAGA_01750</name>
</gene>
<dbReference type="NCBIfam" id="NF047357">
    <property type="entry name" value="antiterm_GlcT"/>
    <property type="match status" value="1"/>
</dbReference>
<dbReference type="STRING" id="574375.AZF08_01825"/>
<evidence type="ECO:0000256" key="1">
    <source>
        <dbReference type="ARBA" id="ARBA00009115"/>
    </source>
</evidence>
<feature type="domain" description="PRD" evidence="3">
    <location>
        <begin position="69"/>
        <end position="174"/>
    </location>
</feature>
<dbReference type="SUPFAM" id="SSF63520">
    <property type="entry name" value="PTS-regulatory domain, PRD"/>
    <property type="match status" value="2"/>
</dbReference>
<keyword evidence="2" id="KW-0677">Repeat</keyword>
<dbReference type="GO" id="GO:0003723">
    <property type="term" value="F:RNA binding"/>
    <property type="evidence" value="ECO:0007669"/>
    <property type="project" value="InterPro"/>
</dbReference>
<evidence type="ECO:0000256" key="2">
    <source>
        <dbReference type="ARBA" id="ARBA00022737"/>
    </source>
</evidence>
<dbReference type="Gene3D" id="1.20.58.1950">
    <property type="match status" value="1"/>
</dbReference>
<dbReference type="PANTHER" id="PTHR30185:SF16">
    <property type="entry name" value="PROTEIN GLCT"/>
    <property type="match status" value="1"/>
</dbReference>
<dbReference type="PANTHER" id="PTHR30185">
    <property type="entry name" value="CRYPTIC BETA-GLUCOSIDE BGL OPERON ANTITERMINATOR"/>
    <property type="match status" value="1"/>
</dbReference>
<dbReference type="InterPro" id="IPR050661">
    <property type="entry name" value="BglG_antiterminators"/>
</dbReference>
<organism evidence="4 5">
    <name type="scientific">Bacillus gaemokensis</name>
    <dbReference type="NCBI Taxonomy" id="574375"/>
    <lineage>
        <taxon>Bacteria</taxon>
        <taxon>Bacillati</taxon>
        <taxon>Bacillota</taxon>
        <taxon>Bacilli</taxon>
        <taxon>Bacillales</taxon>
        <taxon>Bacillaceae</taxon>
        <taxon>Bacillus</taxon>
        <taxon>Bacillus cereus group</taxon>
    </lineage>
</organism>
<proteinExistence type="inferred from homology"/>
<dbReference type="eggNOG" id="COG3711">
    <property type="taxonomic scope" value="Bacteria"/>
</dbReference>
<sequence>MNNYLEIKKVLNNNVIIAAHPEHKEVVVIGKGIGFGKKAKDVLEAKQIEKMFVLKNERDREQYKLLVPHVSEKLIELMNDIMLYIQEKAESPLNEHIHIALTDHISFAIKRLKQGFTVDNPFLVETKMLYPEEYKIAEGVVQLLNSRLQIILPEGEIGFIALHIYSSLTNSDLSSVNQNSRLIAQLVSLIETNLHLTLDQESIHYLRLIRHLQYAIERVKNGEKVEESQGFAELLKKEYPICYNLAWKLVKVMQKELQLPVYEAESIYLTMHLQRLVKAEQV</sequence>
<dbReference type="OrthoDB" id="9813552at2"/>
<dbReference type="PROSITE" id="PS00654">
    <property type="entry name" value="PRD_1"/>
    <property type="match status" value="1"/>
</dbReference>
<dbReference type="InterPro" id="IPR004341">
    <property type="entry name" value="CAT_RNA-bd_dom"/>
</dbReference>
<dbReference type="PROSITE" id="PS51372">
    <property type="entry name" value="PRD_2"/>
    <property type="match status" value="2"/>
</dbReference>
<dbReference type="RefSeq" id="WP_033672332.1">
    <property type="nucleotide sequence ID" value="NZ_JOTM01000001.1"/>
</dbReference>
<keyword evidence="5" id="KW-1185">Reference proteome</keyword>
<evidence type="ECO:0000313" key="4">
    <source>
        <dbReference type="EMBL" id="KEK25985.1"/>
    </source>
</evidence>
<evidence type="ECO:0000313" key="5">
    <source>
        <dbReference type="Proteomes" id="UP000027778"/>
    </source>
</evidence>
<name>A0A073KHG1_9BACI</name>
<dbReference type="Gene3D" id="2.30.24.10">
    <property type="entry name" value="CAT RNA-binding domain"/>
    <property type="match status" value="1"/>
</dbReference>
<evidence type="ECO:0000259" key="3">
    <source>
        <dbReference type="PROSITE" id="PS51372"/>
    </source>
</evidence>
<dbReference type="InterPro" id="IPR011608">
    <property type="entry name" value="PRD"/>
</dbReference>
<dbReference type="SUPFAM" id="SSF50151">
    <property type="entry name" value="SacY-like RNA-binding domain"/>
    <property type="match status" value="1"/>
</dbReference>
<dbReference type="Pfam" id="PF03123">
    <property type="entry name" value="CAT_RBD"/>
    <property type="match status" value="1"/>
</dbReference>
<accession>A0A073KHG1</accession>
<comment type="caution">
    <text evidence="4">The sequence shown here is derived from an EMBL/GenBank/DDBJ whole genome shotgun (WGS) entry which is preliminary data.</text>
</comment>
<dbReference type="Proteomes" id="UP000027778">
    <property type="component" value="Unassembled WGS sequence"/>
</dbReference>
<dbReference type="Gene3D" id="1.10.1790.10">
    <property type="entry name" value="PRD domain"/>
    <property type="match status" value="1"/>
</dbReference>
<dbReference type="Pfam" id="PF00874">
    <property type="entry name" value="PRD"/>
    <property type="match status" value="2"/>
</dbReference>
<dbReference type="Gene3D" id="1.20.890.100">
    <property type="match status" value="1"/>
</dbReference>
<dbReference type="InterPro" id="IPR036634">
    <property type="entry name" value="PRD_sf"/>
</dbReference>
<dbReference type="AlphaFoldDB" id="A0A073KHG1"/>
<dbReference type="EMBL" id="JOTM01000001">
    <property type="protein sequence ID" value="KEK25985.1"/>
    <property type="molecule type" value="Genomic_DNA"/>
</dbReference>
<comment type="similarity">
    <text evidence="1">Belongs to the transcriptional antiterminator BglG family. GlcT subfamily.</text>
</comment>
<protein>
    <submittedName>
        <fullName evidence="4">PtsGHI operon antiterminator</fullName>
    </submittedName>
</protein>